<reference evidence="1 2" key="1">
    <citation type="journal article" date="2021" name="Nat. Plants">
        <title>The Taxus genome provides insights into paclitaxel biosynthesis.</title>
        <authorList>
            <person name="Xiong X."/>
            <person name="Gou J."/>
            <person name="Liao Q."/>
            <person name="Li Y."/>
            <person name="Zhou Q."/>
            <person name="Bi G."/>
            <person name="Li C."/>
            <person name="Du R."/>
            <person name="Wang X."/>
            <person name="Sun T."/>
            <person name="Guo L."/>
            <person name="Liang H."/>
            <person name="Lu P."/>
            <person name="Wu Y."/>
            <person name="Zhang Z."/>
            <person name="Ro D.K."/>
            <person name="Shang Y."/>
            <person name="Huang S."/>
            <person name="Yan J."/>
        </authorList>
    </citation>
    <scope>NUCLEOTIDE SEQUENCE [LARGE SCALE GENOMIC DNA]</scope>
    <source>
        <strain evidence="1">Ta-2019</strain>
    </source>
</reference>
<dbReference type="InterPro" id="IPR016159">
    <property type="entry name" value="Cullin_repeat-like_dom_sf"/>
</dbReference>
<evidence type="ECO:0000313" key="1">
    <source>
        <dbReference type="EMBL" id="KAH9312089.1"/>
    </source>
</evidence>
<sequence length="235" mass="26948">WIKIKSSTLSSQIKQKFSYFSKGYEYLRLALNSWWNVGGPDRHYNPKSLHSLIRKMTSRDWPIAYEAFAVVFSDRADILASRLLAEFEIGPAYNVDACFSKKGGSLQCYGSCMEDGSSSTGKSLSRMEDGLLGKEMWQFVQTSWVQYKRWLSLVSSHCQDLNYEVMVERARSTIRPSTPTVYEKGIICFRNQILLRYRIRNCLQHGLSWLIGQDALGFASEKDTCLLNAVLHLLQ</sequence>
<gene>
    <name evidence="1" type="ORF">KI387_027124</name>
</gene>
<organism evidence="1 2">
    <name type="scientific">Taxus chinensis</name>
    <name type="common">Chinese yew</name>
    <name type="synonym">Taxus wallichiana var. chinensis</name>
    <dbReference type="NCBI Taxonomy" id="29808"/>
    <lineage>
        <taxon>Eukaryota</taxon>
        <taxon>Viridiplantae</taxon>
        <taxon>Streptophyta</taxon>
        <taxon>Embryophyta</taxon>
        <taxon>Tracheophyta</taxon>
        <taxon>Spermatophyta</taxon>
        <taxon>Pinopsida</taxon>
        <taxon>Pinidae</taxon>
        <taxon>Conifers II</taxon>
        <taxon>Cupressales</taxon>
        <taxon>Taxaceae</taxon>
        <taxon>Taxus</taxon>
    </lineage>
</organism>
<feature type="non-terminal residue" evidence="1">
    <location>
        <position position="235"/>
    </location>
</feature>
<comment type="caution">
    <text evidence="1">The sequence shown here is derived from an EMBL/GenBank/DDBJ whole genome shotgun (WGS) entry which is preliminary data.</text>
</comment>
<keyword evidence="2" id="KW-1185">Reference proteome</keyword>
<protein>
    <submittedName>
        <fullName evidence="1">Uncharacterized protein</fullName>
    </submittedName>
</protein>
<proteinExistence type="predicted"/>
<dbReference type="EMBL" id="JAHRHJ020000006">
    <property type="protein sequence ID" value="KAH9312089.1"/>
    <property type="molecule type" value="Genomic_DNA"/>
</dbReference>
<dbReference type="OMA" id="FASENHN"/>
<dbReference type="AlphaFoldDB" id="A0AA38FZM5"/>
<name>A0AA38FZM5_TAXCH</name>
<accession>A0AA38FZM5</accession>
<feature type="non-terminal residue" evidence="1">
    <location>
        <position position="1"/>
    </location>
</feature>
<dbReference type="Proteomes" id="UP000824469">
    <property type="component" value="Unassembled WGS sequence"/>
</dbReference>
<dbReference type="SUPFAM" id="SSF74788">
    <property type="entry name" value="Cullin repeat-like"/>
    <property type="match status" value="1"/>
</dbReference>
<evidence type="ECO:0000313" key="2">
    <source>
        <dbReference type="Proteomes" id="UP000824469"/>
    </source>
</evidence>